<dbReference type="EMBL" id="VJMH01006197">
    <property type="protein sequence ID" value="KAF0691142.1"/>
    <property type="molecule type" value="Genomic_DNA"/>
</dbReference>
<feature type="region of interest" description="Disordered" evidence="1">
    <location>
        <begin position="81"/>
        <end position="102"/>
    </location>
</feature>
<protein>
    <submittedName>
        <fullName evidence="3">Aste57867_17566 protein</fullName>
    </submittedName>
</protein>
<evidence type="ECO:0000313" key="3">
    <source>
        <dbReference type="EMBL" id="VFT94317.1"/>
    </source>
</evidence>
<keyword evidence="4" id="KW-1185">Reference proteome</keyword>
<dbReference type="AlphaFoldDB" id="A0A485L857"/>
<sequence length="149" mass="16246">MNQSPPHLSVLSPINRTQVVEGAGGGRLVGSRRVSSAVLSMWMESRYAADDTRVHEQSCSMRLGMPQIRRRGRCVGVEASTTVGQSPCPAPHVSPSQGHEQMPKGDHVLDLRRFVQLGRHGQVNQLGLAGPPTHRMEATVDKPKHIMEA</sequence>
<dbReference type="EMBL" id="CAADRA010006218">
    <property type="protein sequence ID" value="VFT94317.1"/>
    <property type="molecule type" value="Genomic_DNA"/>
</dbReference>
<proteinExistence type="predicted"/>
<reference evidence="3 4" key="1">
    <citation type="submission" date="2019-03" db="EMBL/GenBank/DDBJ databases">
        <authorList>
            <person name="Gaulin E."/>
            <person name="Dumas B."/>
        </authorList>
    </citation>
    <scope>NUCLEOTIDE SEQUENCE [LARGE SCALE GENOMIC DNA]</scope>
    <source>
        <strain evidence="3">CBS 568.67</strain>
    </source>
</reference>
<reference evidence="2" key="2">
    <citation type="submission" date="2019-06" db="EMBL/GenBank/DDBJ databases">
        <title>Genomics analysis of Aphanomyces spp. identifies a new class of oomycete effector associated with host adaptation.</title>
        <authorList>
            <person name="Gaulin E."/>
        </authorList>
    </citation>
    <scope>NUCLEOTIDE SEQUENCE</scope>
    <source>
        <strain evidence="2">CBS 578.67</strain>
    </source>
</reference>
<accession>A0A485L857</accession>
<gene>
    <name evidence="3" type="primary">Aste57867_17566</name>
    <name evidence="2" type="ORF">As57867_017506</name>
    <name evidence="3" type="ORF">ASTE57867_17566</name>
</gene>
<name>A0A485L857_9STRA</name>
<evidence type="ECO:0000256" key="1">
    <source>
        <dbReference type="SAM" id="MobiDB-lite"/>
    </source>
</evidence>
<dbReference type="Proteomes" id="UP000332933">
    <property type="component" value="Unassembled WGS sequence"/>
</dbReference>
<evidence type="ECO:0000313" key="4">
    <source>
        <dbReference type="Proteomes" id="UP000332933"/>
    </source>
</evidence>
<organism evidence="3 4">
    <name type="scientific">Aphanomyces stellatus</name>
    <dbReference type="NCBI Taxonomy" id="120398"/>
    <lineage>
        <taxon>Eukaryota</taxon>
        <taxon>Sar</taxon>
        <taxon>Stramenopiles</taxon>
        <taxon>Oomycota</taxon>
        <taxon>Saprolegniomycetes</taxon>
        <taxon>Saprolegniales</taxon>
        <taxon>Verrucalvaceae</taxon>
        <taxon>Aphanomyces</taxon>
    </lineage>
</organism>
<evidence type="ECO:0000313" key="2">
    <source>
        <dbReference type="EMBL" id="KAF0691142.1"/>
    </source>
</evidence>